<dbReference type="PANTHER" id="PTHR42942">
    <property type="entry name" value="6-O-METHYLGUANINE DNA METHYLTRANSFERASE"/>
    <property type="match status" value="1"/>
</dbReference>
<dbReference type="PANTHER" id="PTHR42942:SF1">
    <property type="entry name" value="ALKYLTRANSFERASE-LIKE PROTEIN 1"/>
    <property type="match status" value="1"/>
</dbReference>
<dbReference type="OrthoDB" id="2548197at2759"/>
<proteinExistence type="predicted"/>
<evidence type="ECO:0000313" key="1">
    <source>
        <dbReference type="EMBL" id="RMZ71719.1"/>
    </source>
</evidence>
<organism evidence="1 2">
    <name type="scientific">Pyrenophora seminiperda CCB06</name>
    <dbReference type="NCBI Taxonomy" id="1302712"/>
    <lineage>
        <taxon>Eukaryota</taxon>
        <taxon>Fungi</taxon>
        <taxon>Dikarya</taxon>
        <taxon>Ascomycota</taxon>
        <taxon>Pezizomycotina</taxon>
        <taxon>Dothideomycetes</taxon>
        <taxon>Pleosporomycetidae</taxon>
        <taxon>Pleosporales</taxon>
        <taxon>Pleosporineae</taxon>
        <taxon>Pleosporaceae</taxon>
        <taxon>Pyrenophora</taxon>
    </lineage>
</organism>
<dbReference type="InterPro" id="IPR052520">
    <property type="entry name" value="ATL_DNA_repair"/>
</dbReference>
<name>A0A3M7MBF7_9PLEO</name>
<keyword evidence="2" id="KW-1185">Reference proteome</keyword>
<reference evidence="1 2" key="1">
    <citation type="journal article" date="2014" name="PLoS ONE">
        <title>De novo Genome Assembly of the Fungal Plant Pathogen Pyrenophora semeniperda.</title>
        <authorList>
            <person name="Soliai M.M."/>
            <person name="Meyer S.E."/>
            <person name="Udall J.A."/>
            <person name="Elzinga D.E."/>
            <person name="Hermansen R.A."/>
            <person name="Bodily P.M."/>
            <person name="Hart A.A."/>
            <person name="Coleman C.E."/>
        </authorList>
    </citation>
    <scope>NUCLEOTIDE SEQUENCE [LARGE SCALE GENOMIC DNA]</scope>
    <source>
        <strain evidence="1 2">CCB06</strain>
        <tissue evidence="1">Mycelium</tissue>
    </source>
</reference>
<protein>
    <submittedName>
        <fullName evidence="1">MGMT family</fullName>
    </submittedName>
</protein>
<dbReference type="EMBL" id="KE747827">
    <property type="protein sequence ID" value="RMZ71719.1"/>
    <property type="molecule type" value="Genomic_DNA"/>
</dbReference>
<gene>
    <name evidence="1" type="ORF">GMOD_00006863</name>
</gene>
<evidence type="ECO:0000313" key="2">
    <source>
        <dbReference type="Proteomes" id="UP000265663"/>
    </source>
</evidence>
<sequence>MGQLVVGSEMRNIYVIWLGARYQRRCSASRDLVYWRDGNGRQHHSPNSTFASQPWHPESAQKRFGCGIQPFMRRYRRYLMARSPATATLRCWSENVGVCLKNLPSADADDSNRMGRFHSGNVPWQRVINARGGISPRGPSAAAHQADALRREGVEVRQDAMGLYTVDVGEYGWFPDVLPSEAALVESSDEEDTAEARVP</sequence>
<dbReference type="Proteomes" id="UP000265663">
    <property type="component" value="Unassembled WGS sequence"/>
</dbReference>
<dbReference type="InterPro" id="IPR036388">
    <property type="entry name" value="WH-like_DNA-bd_sf"/>
</dbReference>
<accession>A0A3M7MBF7</accession>
<dbReference type="Gene3D" id="1.10.10.10">
    <property type="entry name" value="Winged helix-like DNA-binding domain superfamily/Winged helix DNA-binding domain"/>
    <property type="match status" value="1"/>
</dbReference>
<dbReference type="AlphaFoldDB" id="A0A3M7MBF7"/>